<reference evidence="2" key="1">
    <citation type="submission" date="2015-11" db="EMBL/GenBank/DDBJ databases">
        <title>De novo transcriptome assembly of four potential Pierce s Disease insect vectors from Arizona vineyards.</title>
        <authorList>
            <person name="Tassone E.E."/>
        </authorList>
    </citation>
    <scope>NUCLEOTIDE SEQUENCE</scope>
</reference>
<organism evidence="2">
    <name type="scientific">Cuerna arida</name>
    <dbReference type="NCBI Taxonomy" id="1464854"/>
    <lineage>
        <taxon>Eukaryota</taxon>
        <taxon>Metazoa</taxon>
        <taxon>Ecdysozoa</taxon>
        <taxon>Arthropoda</taxon>
        <taxon>Hexapoda</taxon>
        <taxon>Insecta</taxon>
        <taxon>Pterygota</taxon>
        <taxon>Neoptera</taxon>
        <taxon>Paraneoptera</taxon>
        <taxon>Hemiptera</taxon>
        <taxon>Auchenorrhyncha</taxon>
        <taxon>Membracoidea</taxon>
        <taxon>Cicadellidae</taxon>
        <taxon>Cicadellinae</taxon>
        <taxon>Proconiini</taxon>
        <taxon>Cuerna</taxon>
    </lineage>
</organism>
<feature type="chain" id="PRO_5008582627" evidence="1">
    <location>
        <begin position="21"/>
        <end position="175"/>
    </location>
</feature>
<keyword evidence="1" id="KW-0732">Signal</keyword>
<name>A0A1B6F1P3_9HEMI</name>
<dbReference type="EMBL" id="GECZ01025702">
    <property type="protein sequence ID" value="JAS44067.1"/>
    <property type="molecule type" value="Transcribed_RNA"/>
</dbReference>
<accession>A0A1B6F1P3</accession>
<dbReference type="AlphaFoldDB" id="A0A1B6F1P3"/>
<proteinExistence type="predicted"/>
<protein>
    <submittedName>
        <fullName evidence="2">Uncharacterized protein</fullName>
    </submittedName>
</protein>
<evidence type="ECO:0000256" key="1">
    <source>
        <dbReference type="SAM" id="SignalP"/>
    </source>
</evidence>
<evidence type="ECO:0000313" key="2">
    <source>
        <dbReference type="EMBL" id="JAS44067.1"/>
    </source>
</evidence>
<feature type="signal peptide" evidence="1">
    <location>
        <begin position="1"/>
        <end position="20"/>
    </location>
</feature>
<sequence>MAKIYHFHTLMLLIDVFVFSFPVDNDSRHLRLEEEAHDDMMYGEGLQVYHSTNYVNLIEELSENLDWGRRRRSLESTARISTTSLAGEDTNQNKPDQGTTTIYVQQENMKNDRTATSMSAQLRMKEKRAKEECRKKSWKLLTDFVRCNNHWLIDKVCNEYCCFYEFFCLKIPYKI</sequence>
<gene>
    <name evidence="2" type="ORF">g.12189</name>
</gene>